<dbReference type="GO" id="GO:0046872">
    <property type="term" value="F:metal ion binding"/>
    <property type="evidence" value="ECO:0007669"/>
    <property type="project" value="UniProtKB-KW"/>
</dbReference>
<dbReference type="Gene3D" id="3.50.50.60">
    <property type="entry name" value="FAD/NAD(P)-binding domain"/>
    <property type="match status" value="1"/>
</dbReference>
<dbReference type="FunFam" id="2.102.10.10:FF:000014">
    <property type="entry name" value="Oxidoreductase, FAD dependent"/>
    <property type="match status" value="1"/>
</dbReference>
<evidence type="ECO:0000313" key="8">
    <source>
        <dbReference type="Proteomes" id="UP000031561"/>
    </source>
</evidence>
<dbReference type="InterPro" id="IPR038010">
    <property type="entry name" value="YhfW_C"/>
</dbReference>
<dbReference type="EMBL" id="JTHE03000078">
    <property type="protein sequence ID" value="MCM1983767.1"/>
    <property type="molecule type" value="Genomic_DNA"/>
</dbReference>
<dbReference type="Gene3D" id="3.30.9.10">
    <property type="entry name" value="D-Amino Acid Oxidase, subunit A, domain 2"/>
    <property type="match status" value="1"/>
</dbReference>
<dbReference type="Gene3D" id="2.102.10.10">
    <property type="entry name" value="Rieske [2Fe-2S] iron-sulphur domain"/>
    <property type="match status" value="1"/>
</dbReference>
<keyword evidence="8" id="KW-1185">Reference proteome</keyword>
<dbReference type="InterPro" id="IPR036922">
    <property type="entry name" value="Rieske_2Fe-2S_sf"/>
</dbReference>
<dbReference type="InterPro" id="IPR005805">
    <property type="entry name" value="Rieske_Fe-S_prot_C"/>
</dbReference>
<organism evidence="7 8">
    <name type="scientific">Lyngbya confervoides BDU141951</name>
    <dbReference type="NCBI Taxonomy" id="1574623"/>
    <lineage>
        <taxon>Bacteria</taxon>
        <taxon>Bacillati</taxon>
        <taxon>Cyanobacteriota</taxon>
        <taxon>Cyanophyceae</taxon>
        <taxon>Oscillatoriophycideae</taxon>
        <taxon>Oscillatoriales</taxon>
        <taxon>Microcoleaceae</taxon>
        <taxon>Lyngbya</taxon>
    </lineage>
</organism>
<name>A0ABD4T5G6_9CYAN</name>
<dbReference type="InterPro" id="IPR017941">
    <property type="entry name" value="Rieske_2Fe-2S"/>
</dbReference>
<dbReference type="PROSITE" id="PS51296">
    <property type="entry name" value="RIESKE"/>
    <property type="match status" value="1"/>
</dbReference>
<keyword evidence="7" id="KW-0614">Plasmid</keyword>
<evidence type="ECO:0000256" key="2">
    <source>
        <dbReference type="ARBA" id="ARBA00022723"/>
    </source>
</evidence>
<dbReference type="SUPFAM" id="SSF51905">
    <property type="entry name" value="FAD/NAD(P)-binding domain"/>
    <property type="match status" value="1"/>
</dbReference>
<gene>
    <name evidence="7" type="ORF">QQ91_0013165</name>
</gene>
<dbReference type="Proteomes" id="UP000031561">
    <property type="component" value="Unassembled WGS sequence"/>
</dbReference>
<evidence type="ECO:0000256" key="3">
    <source>
        <dbReference type="ARBA" id="ARBA00023004"/>
    </source>
</evidence>
<dbReference type="CDD" id="cd03477">
    <property type="entry name" value="Rieske_YhfW_C"/>
    <property type="match status" value="1"/>
</dbReference>
<dbReference type="SUPFAM" id="SSF50022">
    <property type="entry name" value="ISP domain"/>
    <property type="match status" value="1"/>
</dbReference>
<evidence type="ECO:0000256" key="1">
    <source>
        <dbReference type="ARBA" id="ARBA00022714"/>
    </source>
</evidence>
<dbReference type="InterPro" id="IPR006076">
    <property type="entry name" value="FAD-dep_OxRdtase"/>
</dbReference>
<evidence type="ECO:0000256" key="4">
    <source>
        <dbReference type="ARBA" id="ARBA00023014"/>
    </source>
</evidence>
<dbReference type="PANTHER" id="PTHR13847">
    <property type="entry name" value="SARCOSINE DEHYDROGENASE-RELATED"/>
    <property type="match status" value="1"/>
</dbReference>
<keyword evidence="2" id="KW-0479">Metal-binding</keyword>
<dbReference type="PANTHER" id="PTHR13847:SF274">
    <property type="entry name" value="RIESKE 2FE-2S IRON-SULFUR PROTEIN YHFW-RELATED"/>
    <property type="match status" value="1"/>
</dbReference>
<sequence>MNQLSGKPISFWIESTPTPHFEPLSQNIPVDVAIVGGGIAGLSAAFKLKQAGKTVAVIEARRLASTASGHTTAKITSLHQLIYAQLIAAQGEQKAKMYADSNQAAITQIAAWVEQEQIDCDFQWKSAYTFTESELNLEQITGEVEAAVRLGLPATFVTEVSLPFPIAGAIKFENQAQFHVRKYLLHLANKIAGNGSHVFESTRVKTVERGTPCEVITDQGTILAQDVIVTTNLPILDQGLFFAKAYPKRSYLVAAKINPSQAPDGMFISIDDPYRSIRTTPWGEDLLLFIGGEGHKVGSESHPEDRYQALETYGRERFGIERFDYRWSSQDVKSFDHLPYIGPLTPLDQHIFVATGFSLWGMTHGTLSGMILSDRILGNDNPWASLYDSTRATPFLSQTSLKENLDVGKHWIGDRLKGLNQSSFEDIKPGEGKILTLGGQKVAASRDKTGAVHTVSAVCSHLGCIVNWNSAEKSWDCPCHGARFSGSGQVLNGPAVQPLQTES</sequence>
<reference evidence="7 8" key="1">
    <citation type="journal article" date="2015" name="Genome Announc.">
        <title>Draft Genome Sequence of Filamentous Marine Cyanobacterium Lyngbya confervoides Strain BDU141951.</title>
        <authorList>
            <person name="Chandrababunaidu M.M."/>
            <person name="Sen D."/>
            <person name="Tripathy S."/>
        </authorList>
    </citation>
    <scope>NUCLEOTIDE SEQUENCE [LARGE SCALE GENOMIC DNA]</scope>
    <source>
        <strain evidence="7 8">BDU141951</strain>
    </source>
</reference>
<accession>A0ABD4T5G6</accession>
<comment type="caution">
    <text evidence="7">The sequence shown here is derived from an EMBL/GenBank/DDBJ whole genome shotgun (WGS) entry which is preliminary data.</text>
</comment>
<keyword evidence="3" id="KW-0408">Iron</keyword>
<dbReference type="Pfam" id="PF00355">
    <property type="entry name" value="Rieske"/>
    <property type="match status" value="1"/>
</dbReference>
<keyword evidence="5" id="KW-1015">Disulfide bond</keyword>
<evidence type="ECO:0000313" key="7">
    <source>
        <dbReference type="EMBL" id="MCM1983767.1"/>
    </source>
</evidence>
<dbReference type="GO" id="GO:0051537">
    <property type="term" value="F:2 iron, 2 sulfur cluster binding"/>
    <property type="evidence" value="ECO:0007669"/>
    <property type="project" value="UniProtKB-KW"/>
</dbReference>
<dbReference type="InterPro" id="IPR036188">
    <property type="entry name" value="FAD/NAD-bd_sf"/>
</dbReference>
<keyword evidence="1" id="KW-0001">2Fe-2S</keyword>
<evidence type="ECO:0000259" key="6">
    <source>
        <dbReference type="PROSITE" id="PS51296"/>
    </source>
</evidence>
<geneLocation type="plasmid" evidence="7">
    <name>unnamed18</name>
</geneLocation>
<keyword evidence="4" id="KW-0411">Iron-sulfur</keyword>
<dbReference type="AlphaFoldDB" id="A0ABD4T5G6"/>
<dbReference type="GO" id="GO:0004497">
    <property type="term" value="F:monooxygenase activity"/>
    <property type="evidence" value="ECO:0007669"/>
    <property type="project" value="UniProtKB-ARBA"/>
</dbReference>
<dbReference type="GO" id="GO:0016705">
    <property type="term" value="F:oxidoreductase activity, acting on paired donors, with incorporation or reduction of molecular oxygen"/>
    <property type="evidence" value="ECO:0007669"/>
    <property type="project" value="UniProtKB-ARBA"/>
</dbReference>
<evidence type="ECO:0000256" key="5">
    <source>
        <dbReference type="ARBA" id="ARBA00023157"/>
    </source>
</evidence>
<dbReference type="RefSeq" id="WP_166282750.1">
    <property type="nucleotide sequence ID" value="NZ_JTHE03000078.1"/>
</dbReference>
<feature type="domain" description="Rieske" evidence="6">
    <location>
        <begin position="419"/>
        <end position="503"/>
    </location>
</feature>
<proteinExistence type="predicted"/>
<protein>
    <submittedName>
        <fullName evidence="7">FAD-dependent oxidoreductase</fullName>
    </submittedName>
</protein>
<dbReference type="Pfam" id="PF01266">
    <property type="entry name" value="DAO"/>
    <property type="match status" value="1"/>
</dbReference>
<dbReference type="PRINTS" id="PR00162">
    <property type="entry name" value="RIESKE"/>
</dbReference>